<dbReference type="InterPro" id="IPR007770">
    <property type="entry name" value="DMP"/>
</dbReference>
<sequence>MNMDLNEQQIDIKVYSNNATPAPEHETLNPSSNPPQPKKCRALMAKGIQKIYQKPPSSPSRWSSPPSTRMVNVHPRSHTLLIHFLLFVCALSCFFFHFTDSFHGTVYYGFVTPLWPSRRMIGSRSGSSTLSTPSCR</sequence>
<dbReference type="OMA" id="YTANPQN"/>
<evidence type="ECO:0000256" key="5">
    <source>
        <dbReference type="ARBA" id="ARBA00023136"/>
    </source>
</evidence>
<dbReference type="InParanoid" id="A0A0R0IIA3"/>
<feature type="transmembrane region" description="Helical" evidence="7">
    <location>
        <begin position="79"/>
        <end position="98"/>
    </location>
</feature>
<evidence type="ECO:0000256" key="2">
    <source>
        <dbReference type="ARBA" id="ARBA00008707"/>
    </source>
</evidence>
<dbReference type="GO" id="GO:0016020">
    <property type="term" value="C:membrane"/>
    <property type="evidence" value="ECO:0007669"/>
    <property type="project" value="UniProtKB-SubCell"/>
</dbReference>
<dbReference type="Proteomes" id="UP000008827">
    <property type="component" value="Chromosome 9"/>
</dbReference>
<dbReference type="EnsemblPlants" id="KRH40089">
    <property type="protein sequence ID" value="KRH40089"/>
    <property type="gene ID" value="GLYMA_09G237500"/>
</dbReference>
<evidence type="ECO:0008006" key="11">
    <source>
        <dbReference type="Google" id="ProtNLM"/>
    </source>
</evidence>
<dbReference type="GO" id="GO:0010256">
    <property type="term" value="P:endomembrane system organization"/>
    <property type="evidence" value="ECO:0000318"/>
    <property type="project" value="GO_Central"/>
</dbReference>
<accession>A0A0R0IIA3</accession>
<name>A0A0R0IIA3_SOYBN</name>
<evidence type="ECO:0000256" key="6">
    <source>
        <dbReference type="SAM" id="MobiDB-lite"/>
    </source>
</evidence>
<dbReference type="Pfam" id="PF05078">
    <property type="entry name" value="DUF679"/>
    <property type="match status" value="1"/>
</dbReference>
<evidence type="ECO:0000313" key="10">
    <source>
        <dbReference type="Proteomes" id="UP000008827"/>
    </source>
</evidence>
<reference evidence="8 9" key="1">
    <citation type="journal article" date="2010" name="Nature">
        <title>Genome sequence of the palaeopolyploid soybean.</title>
        <authorList>
            <person name="Schmutz J."/>
            <person name="Cannon S.B."/>
            <person name="Schlueter J."/>
            <person name="Ma J."/>
            <person name="Mitros T."/>
            <person name="Nelson W."/>
            <person name="Hyten D.L."/>
            <person name="Song Q."/>
            <person name="Thelen J.J."/>
            <person name="Cheng J."/>
            <person name="Xu D."/>
            <person name="Hellsten U."/>
            <person name="May G.D."/>
            <person name="Yu Y."/>
            <person name="Sakurai T."/>
            <person name="Umezawa T."/>
            <person name="Bhattacharyya M.K."/>
            <person name="Sandhu D."/>
            <person name="Valliyodan B."/>
            <person name="Lindquist E."/>
            <person name="Peto M."/>
            <person name="Grant D."/>
            <person name="Shu S."/>
            <person name="Goodstein D."/>
            <person name="Barry K."/>
            <person name="Futrell-Griggs M."/>
            <person name="Abernathy B."/>
            <person name="Du J."/>
            <person name="Tian Z."/>
            <person name="Zhu L."/>
            <person name="Gill N."/>
            <person name="Joshi T."/>
            <person name="Libault M."/>
            <person name="Sethuraman A."/>
            <person name="Zhang X.-C."/>
            <person name="Shinozaki K."/>
            <person name="Nguyen H.T."/>
            <person name="Wing R.A."/>
            <person name="Cregan P."/>
            <person name="Specht J."/>
            <person name="Grimwood J."/>
            <person name="Rokhsar D."/>
            <person name="Stacey G."/>
            <person name="Shoemaker R.C."/>
            <person name="Jackson S.A."/>
        </authorList>
    </citation>
    <scope>NUCLEOTIDE SEQUENCE [LARGE SCALE GENOMIC DNA]</scope>
    <source>
        <strain evidence="9">cv. Williams 82</strain>
        <tissue evidence="8">Callus</tissue>
    </source>
</reference>
<reference evidence="8" key="3">
    <citation type="submission" date="2018-07" db="EMBL/GenBank/DDBJ databases">
        <title>WGS assembly of Glycine max.</title>
        <authorList>
            <person name="Schmutz J."/>
            <person name="Cannon S."/>
            <person name="Schlueter J."/>
            <person name="Ma J."/>
            <person name="Mitros T."/>
            <person name="Nelson W."/>
            <person name="Hyten D."/>
            <person name="Song Q."/>
            <person name="Thelen J."/>
            <person name="Cheng J."/>
            <person name="Xu D."/>
            <person name="Hellsten U."/>
            <person name="May G."/>
            <person name="Yu Y."/>
            <person name="Sakurai T."/>
            <person name="Umezawa T."/>
            <person name="Bhattacharyya M."/>
            <person name="Sandhu D."/>
            <person name="Valliyodan B."/>
            <person name="Lindquist E."/>
            <person name="Peto M."/>
            <person name="Grant D."/>
            <person name="Shu S."/>
            <person name="Goodstein D."/>
            <person name="Barry K."/>
            <person name="Futrell-Griggs M."/>
            <person name="Abernathy B."/>
            <person name="Du J."/>
            <person name="Tian Z."/>
            <person name="Zhu L."/>
            <person name="Gill N."/>
            <person name="Joshi T."/>
            <person name="Libault M."/>
            <person name="Sethuraman A."/>
            <person name="Zhang X."/>
            <person name="Shinozaki K."/>
            <person name="Nguyen H."/>
            <person name="Wing R."/>
            <person name="Cregan P."/>
            <person name="Specht J."/>
            <person name="Grimwood J."/>
            <person name="Rokhsar D."/>
            <person name="Stacey G."/>
            <person name="Shoemaker R."/>
            <person name="Jackson S."/>
        </authorList>
    </citation>
    <scope>NUCLEOTIDE SEQUENCE</scope>
    <source>
        <tissue evidence="8">Callus</tissue>
    </source>
</reference>
<protein>
    <recommendedName>
        <fullName evidence="11">Transmembrane protein</fullName>
    </recommendedName>
</protein>
<dbReference type="AlphaFoldDB" id="A0A0R0IIA3"/>
<comment type="similarity">
    <text evidence="2">Belongs to the plant DMP1 protein family.</text>
</comment>
<keyword evidence="3 7" id="KW-0812">Transmembrane</keyword>
<dbReference type="EMBL" id="CM000842">
    <property type="protein sequence ID" value="KRH40089.1"/>
    <property type="molecule type" value="Genomic_DNA"/>
</dbReference>
<keyword evidence="10" id="KW-1185">Reference proteome</keyword>
<dbReference type="Gramene" id="KRH40089">
    <property type="protein sequence ID" value="KRH40089"/>
    <property type="gene ID" value="GLYMA_09G237500"/>
</dbReference>
<proteinExistence type="inferred from homology"/>
<evidence type="ECO:0000313" key="9">
    <source>
        <dbReference type="EnsemblPlants" id="KRH40089"/>
    </source>
</evidence>
<feature type="region of interest" description="Disordered" evidence="6">
    <location>
        <begin position="15"/>
        <end position="38"/>
    </location>
</feature>
<comment type="subcellular location">
    <subcellularLocation>
        <location evidence="1">Membrane</location>
        <topology evidence="1">Multi-pass membrane protein</topology>
    </subcellularLocation>
</comment>
<dbReference type="STRING" id="3847.A0A0R0IIA3"/>
<keyword evidence="5 7" id="KW-0472">Membrane</keyword>
<evidence type="ECO:0000313" key="8">
    <source>
        <dbReference type="EMBL" id="KRH40089.1"/>
    </source>
</evidence>
<dbReference type="PaxDb" id="3847-GLYMA09G37210.1"/>
<evidence type="ECO:0000256" key="3">
    <source>
        <dbReference type="ARBA" id="ARBA00022692"/>
    </source>
</evidence>
<reference evidence="9" key="2">
    <citation type="submission" date="2018-02" db="UniProtKB">
        <authorList>
            <consortium name="EnsemblPlants"/>
        </authorList>
    </citation>
    <scope>IDENTIFICATION</scope>
    <source>
        <strain evidence="9">Williams 82</strain>
    </source>
</reference>
<evidence type="ECO:0000256" key="1">
    <source>
        <dbReference type="ARBA" id="ARBA00004141"/>
    </source>
</evidence>
<dbReference type="GO" id="GO:0005737">
    <property type="term" value="C:cytoplasm"/>
    <property type="evidence" value="ECO:0007669"/>
    <property type="project" value="UniProtKB-ARBA"/>
</dbReference>
<gene>
    <name evidence="8" type="ORF">GLYMA_09G237500</name>
</gene>
<evidence type="ECO:0000256" key="7">
    <source>
        <dbReference type="SAM" id="Phobius"/>
    </source>
</evidence>
<evidence type="ECO:0000256" key="4">
    <source>
        <dbReference type="ARBA" id="ARBA00022989"/>
    </source>
</evidence>
<keyword evidence="4 7" id="KW-1133">Transmembrane helix</keyword>
<organism evidence="8">
    <name type="scientific">Glycine max</name>
    <name type="common">Soybean</name>
    <name type="synonym">Glycine hispida</name>
    <dbReference type="NCBI Taxonomy" id="3847"/>
    <lineage>
        <taxon>Eukaryota</taxon>
        <taxon>Viridiplantae</taxon>
        <taxon>Streptophyta</taxon>
        <taxon>Embryophyta</taxon>
        <taxon>Tracheophyta</taxon>
        <taxon>Spermatophyta</taxon>
        <taxon>Magnoliopsida</taxon>
        <taxon>eudicotyledons</taxon>
        <taxon>Gunneridae</taxon>
        <taxon>Pentapetalae</taxon>
        <taxon>rosids</taxon>
        <taxon>fabids</taxon>
        <taxon>Fabales</taxon>
        <taxon>Fabaceae</taxon>
        <taxon>Papilionoideae</taxon>
        <taxon>50 kb inversion clade</taxon>
        <taxon>NPAAA clade</taxon>
        <taxon>indigoferoid/millettioid clade</taxon>
        <taxon>Phaseoleae</taxon>
        <taxon>Glycine</taxon>
        <taxon>Glycine subgen. Soja</taxon>
    </lineage>
</organism>